<keyword evidence="2" id="KW-1185">Reference proteome</keyword>
<dbReference type="Proteomes" id="UP000821865">
    <property type="component" value="Chromosome 8"/>
</dbReference>
<dbReference type="EMBL" id="CM023477">
    <property type="protein sequence ID" value="KAH7937789.1"/>
    <property type="molecule type" value="Genomic_DNA"/>
</dbReference>
<accession>A0ACB8CAA0</accession>
<organism evidence="1 2">
    <name type="scientific">Dermacentor silvarum</name>
    <name type="common">Tick</name>
    <dbReference type="NCBI Taxonomy" id="543639"/>
    <lineage>
        <taxon>Eukaryota</taxon>
        <taxon>Metazoa</taxon>
        <taxon>Ecdysozoa</taxon>
        <taxon>Arthropoda</taxon>
        <taxon>Chelicerata</taxon>
        <taxon>Arachnida</taxon>
        <taxon>Acari</taxon>
        <taxon>Parasitiformes</taxon>
        <taxon>Ixodida</taxon>
        <taxon>Ixodoidea</taxon>
        <taxon>Ixodidae</taxon>
        <taxon>Rhipicephalinae</taxon>
        <taxon>Dermacentor</taxon>
    </lineage>
</organism>
<sequence length="96" mass="10529">MEVAPYFLLLLELLVVVGRCVLSVLVYMLRLVVPASRKSLRDKHVLVTGAGHGLGREIALRCAQLGAKLILLDINKVSAEKLNFCFVSDTLQPALK</sequence>
<comment type="caution">
    <text evidence="1">The sequence shown here is derived from an EMBL/GenBank/DDBJ whole genome shotgun (WGS) entry which is preliminary data.</text>
</comment>
<reference evidence="1" key="1">
    <citation type="submission" date="2020-05" db="EMBL/GenBank/DDBJ databases">
        <title>Large-scale comparative analyses of tick genomes elucidate their genetic diversity and vector capacities.</title>
        <authorList>
            <person name="Jia N."/>
            <person name="Wang J."/>
            <person name="Shi W."/>
            <person name="Du L."/>
            <person name="Sun Y."/>
            <person name="Zhan W."/>
            <person name="Jiang J."/>
            <person name="Wang Q."/>
            <person name="Zhang B."/>
            <person name="Ji P."/>
            <person name="Sakyi L.B."/>
            <person name="Cui X."/>
            <person name="Yuan T."/>
            <person name="Jiang B."/>
            <person name="Yang W."/>
            <person name="Lam T.T.-Y."/>
            <person name="Chang Q."/>
            <person name="Ding S."/>
            <person name="Wang X."/>
            <person name="Zhu J."/>
            <person name="Ruan X."/>
            <person name="Zhao L."/>
            <person name="Wei J."/>
            <person name="Que T."/>
            <person name="Du C."/>
            <person name="Cheng J."/>
            <person name="Dai P."/>
            <person name="Han X."/>
            <person name="Huang E."/>
            <person name="Gao Y."/>
            <person name="Liu J."/>
            <person name="Shao H."/>
            <person name="Ye R."/>
            <person name="Li L."/>
            <person name="Wei W."/>
            <person name="Wang X."/>
            <person name="Wang C."/>
            <person name="Yang T."/>
            <person name="Huo Q."/>
            <person name="Li W."/>
            <person name="Guo W."/>
            <person name="Chen H."/>
            <person name="Zhou L."/>
            <person name="Ni X."/>
            <person name="Tian J."/>
            <person name="Zhou Y."/>
            <person name="Sheng Y."/>
            <person name="Liu T."/>
            <person name="Pan Y."/>
            <person name="Xia L."/>
            <person name="Li J."/>
            <person name="Zhao F."/>
            <person name="Cao W."/>
        </authorList>
    </citation>
    <scope>NUCLEOTIDE SEQUENCE</scope>
    <source>
        <strain evidence="1">Dsil-2018</strain>
    </source>
</reference>
<name>A0ACB8CAA0_DERSI</name>
<evidence type="ECO:0000313" key="2">
    <source>
        <dbReference type="Proteomes" id="UP000821865"/>
    </source>
</evidence>
<proteinExistence type="predicted"/>
<gene>
    <name evidence="1" type="ORF">HPB49_016143</name>
</gene>
<protein>
    <submittedName>
        <fullName evidence="1">Uncharacterized protein</fullName>
    </submittedName>
</protein>
<evidence type="ECO:0000313" key="1">
    <source>
        <dbReference type="EMBL" id="KAH7937789.1"/>
    </source>
</evidence>